<evidence type="ECO:0000313" key="2">
    <source>
        <dbReference type="EMBL" id="KAK3925755.1"/>
    </source>
</evidence>
<dbReference type="PANTHER" id="PTHR16311">
    <property type="entry name" value="THROMBOSPONDIN TYPE I DOMAIN-CONTAINING 1"/>
    <property type="match status" value="1"/>
</dbReference>
<accession>A0AAE1HS67</accession>
<keyword evidence="2" id="KW-0548">Nucleotidyltransferase</keyword>
<dbReference type="AlphaFoldDB" id="A0AAE1HS67"/>
<feature type="region of interest" description="Disordered" evidence="1">
    <location>
        <begin position="244"/>
        <end position="311"/>
    </location>
</feature>
<evidence type="ECO:0000313" key="3">
    <source>
        <dbReference type="Proteomes" id="UP001219518"/>
    </source>
</evidence>
<feature type="region of interest" description="Disordered" evidence="1">
    <location>
        <begin position="180"/>
        <end position="210"/>
    </location>
</feature>
<dbReference type="Proteomes" id="UP001219518">
    <property type="component" value="Unassembled WGS sequence"/>
</dbReference>
<dbReference type="GO" id="GO:0071944">
    <property type="term" value="C:cell periphery"/>
    <property type="evidence" value="ECO:0007669"/>
    <property type="project" value="TreeGrafter"/>
</dbReference>
<organism evidence="2 3">
    <name type="scientific">Frankliniella fusca</name>
    <dbReference type="NCBI Taxonomy" id="407009"/>
    <lineage>
        <taxon>Eukaryota</taxon>
        <taxon>Metazoa</taxon>
        <taxon>Ecdysozoa</taxon>
        <taxon>Arthropoda</taxon>
        <taxon>Hexapoda</taxon>
        <taxon>Insecta</taxon>
        <taxon>Pterygota</taxon>
        <taxon>Neoptera</taxon>
        <taxon>Paraneoptera</taxon>
        <taxon>Thysanoptera</taxon>
        <taxon>Terebrantia</taxon>
        <taxon>Thripoidea</taxon>
        <taxon>Thripidae</taxon>
        <taxon>Frankliniella</taxon>
    </lineage>
</organism>
<dbReference type="EMBL" id="JAHWGI010001240">
    <property type="protein sequence ID" value="KAK3925755.1"/>
    <property type="molecule type" value="Genomic_DNA"/>
</dbReference>
<dbReference type="InterPro" id="IPR038877">
    <property type="entry name" value="THSD1"/>
</dbReference>
<comment type="caution">
    <text evidence="2">The sequence shown here is derived from an EMBL/GenBank/DDBJ whole genome shotgun (WGS) entry which is preliminary data.</text>
</comment>
<keyword evidence="2" id="KW-0808">Transferase</keyword>
<gene>
    <name evidence="2" type="ORF">KUF71_014004</name>
</gene>
<dbReference type="PANTHER" id="PTHR16311:SF3">
    <property type="entry name" value="THROMBOSPONDIN TYPE-1 DOMAIN-CONTAINING PROTEIN 1"/>
    <property type="match status" value="1"/>
</dbReference>
<keyword evidence="3" id="KW-1185">Reference proteome</keyword>
<reference evidence="2" key="2">
    <citation type="journal article" date="2023" name="BMC Genomics">
        <title>Pest status, molecular evolution, and epigenetic factors derived from the genome assembly of Frankliniella fusca, a thysanopteran phytovirus vector.</title>
        <authorList>
            <person name="Catto M.A."/>
            <person name="Labadie P.E."/>
            <person name="Jacobson A.L."/>
            <person name="Kennedy G.G."/>
            <person name="Srinivasan R."/>
            <person name="Hunt B.G."/>
        </authorList>
    </citation>
    <scope>NUCLEOTIDE SEQUENCE</scope>
    <source>
        <strain evidence="2">PL_HMW_Pooled</strain>
    </source>
</reference>
<name>A0AAE1HS67_9NEOP</name>
<evidence type="ECO:0000256" key="1">
    <source>
        <dbReference type="SAM" id="MobiDB-lite"/>
    </source>
</evidence>
<reference evidence="2" key="1">
    <citation type="submission" date="2021-07" db="EMBL/GenBank/DDBJ databases">
        <authorList>
            <person name="Catto M.A."/>
            <person name="Jacobson A."/>
            <person name="Kennedy G."/>
            <person name="Labadie P."/>
            <person name="Hunt B.G."/>
            <person name="Srinivasan R."/>
        </authorList>
    </citation>
    <scope>NUCLEOTIDE SEQUENCE</scope>
    <source>
        <strain evidence="2">PL_HMW_Pooled</strain>
        <tissue evidence="2">Head</tissue>
    </source>
</reference>
<feature type="compositionally biased region" description="Low complexity" evidence="1">
    <location>
        <begin position="283"/>
        <end position="311"/>
    </location>
</feature>
<proteinExistence type="predicted"/>
<protein>
    <submittedName>
        <fullName evidence="2">Nicotinate-nucleotide adenylyltransferase</fullName>
    </submittedName>
</protein>
<dbReference type="GO" id="GO:0016779">
    <property type="term" value="F:nucleotidyltransferase activity"/>
    <property type="evidence" value="ECO:0007669"/>
    <property type="project" value="UniProtKB-KW"/>
</dbReference>
<feature type="compositionally biased region" description="Basic and acidic residues" evidence="1">
    <location>
        <begin position="244"/>
        <end position="257"/>
    </location>
</feature>
<feature type="compositionally biased region" description="Low complexity" evidence="1">
    <location>
        <begin position="192"/>
        <end position="209"/>
    </location>
</feature>
<sequence>MVLEILALDHAATRSTYETCLTPDVCGLVAQGLPQSFKNCVMKSTFACLCSVAAYQLRVASPPGSGLSLGLGLGLGSGPGRPQSYLALSGDLLVEIRQLPVWARGRRLQLLLLEHVSNGPPIATSASAGSPPEYTVQGSVPVSVPTNAPSTAANTGGRLQWVRGYNRSAVAAGRALGKMTSTWRPEAENATGGAAPAAGRAPAAGAGRAPPLPTTLKPIVARFPCGFVSRGGRYALRLAGLERTKKTTSRKEERGDTSGENESDERTPASNRVAGGGGELKQAAVQAAAPATTTATTPATTPATTTSSTTSARTRTVLTVAGGSARNTTAKARVIFDPALPATNETGGLFLLDVLWPRARLSLGPKEIVTYPEEAVRATVEFLGVRCPSAKGSPVSESWLDLVYCGPVVTDCTYGNYTTRQILHSEQVLGYPHHMAVALSCDLFGMAGFYSLHLRAGRPAATAWPLDASTNATIKAVWSDRFVFNVHARSIFPCAAHSGVSALFTYPGCVLPAGDRVRLFARLRADVSTLLPPLTLQYVAEQRVAKGTHAVAFDCDLFSERYVEYCFVYVSQAITGAVTDVRMDCVPTLPVSGECSLNMNAPATGA</sequence>